<sequence length="206" mass="23401">MKTLNLLSLVFLLFIWGCNNTKQNKSIPESESITTVEKPNPNQVVKSNTNEKNATQKKLLETKPLSDEELQNWFPKTIQNLNQKSSQKGTLKGIEANGASAFYEGSNNKTFTLSITDCAGKSAVKIYKKYARYKKPKDNHEDDTSITHHFNKDGRSGKSVFVKPLNQFAIDFLYKDRLAITVSTQNLEQENVYRILDSFPFQGLLE</sequence>
<dbReference type="Proteomes" id="UP001254488">
    <property type="component" value="Unassembled WGS sequence"/>
</dbReference>
<feature type="region of interest" description="Disordered" evidence="1">
    <location>
        <begin position="26"/>
        <end position="54"/>
    </location>
</feature>
<protein>
    <submittedName>
        <fullName evidence="2">Uncharacterized protein</fullName>
    </submittedName>
</protein>
<reference evidence="2 3" key="1">
    <citation type="submission" date="2023-09" db="EMBL/GenBank/DDBJ databases">
        <authorList>
            <person name="Rey-Velasco X."/>
        </authorList>
    </citation>
    <scope>NUCLEOTIDE SEQUENCE [LARGE SCALE GENOMIC DNA]</scope>
    <source>
        <strain evidence="2 3">W242</strain>
    </source>
</reference>
<accession>A0ABU2YAI6</accession>
<evidence type="ECO:0000313" key="3">
    <source>
        <dbReference type="Proteomes" id="UP001254488"/>
    </source>
</evidence>
<feature type="compositionally biased region" description="Polar residues" evidence="1">
    <location>
        <begin position="26"/>
        <end position="53"/>
    </location>
</feature>
<dbReference type="RefSeq" id="WP_311332143.1">
    <property type="nucleotide sequence ID" value="NZ_JAVRHZ010000001.1"/>
</dbReference>
<name>A0ABU2YAI6_9FLAO</name>
<comment type="caution">
    <text evidence="2">The sequence shown here is derived from an EMBL/GenBank/DDBJ whole genome shotgun (WGS) entry which is preliminary data.</text>
</comment>
<proteinExistence type="predicted"/>
<gene>
    <name evidence="2" type="ORF">RM538_04210</name>
</gene>
<organism evidence="2 3">
    <name type="scientific">Patiriisocius hiemis</name>
    <dbReference type="NCBI Taxonomy" id="3075604"/>
    <lineage>
        <taxon>Bacteria</taxon>
        <taxon>Pseudomonadati</taxon>
        <taxon>Bacteroidota</taxon>
        <taxon>Flavobacteriia</taxon>
        <taxon>Flavobacteriales</taxon>
        <taxon>Flavobacteriaceae</taxon>
        <taxon>Patiriisocius</taxon>
    </lineage>
</organism>
<keyword evidence="3" id="KW-1185">Reference proteome</keyword>
<evidence type="ECO:0000313" key="2">
    <source>
        <dbReference type="EMBL" id="MDT0555196.1"/>
    </source>
</evidence>
<dbReference type="EMBL" id="JAVRHZ010000001">
    <property type="protein sequence ID" value="MDT0555196.1"/>
    <property type="molecule type" value="Genomic_DNA"/>
</dbReference>
<evidence type="ECO:0000256" key="1">
    <source>
        <dbReference type="SAM" id="MobiDB-lite"/>
    </source>
</evidence>